<dbReference type="Proteomes" id="UP000277212">
    <property type="component" value="Unassembled WGS sequence"/>
</dbReference>
<reference evidence="1 2" key="1">
    <citation type="submission" date="2017-06" db="EMBL/GenBank/DDBJ databases">
        <title>Comparative genomic analysis of Ambrosia Fusariam Clade fungi.</title>
        <authorList>
            <person name="Stajich J.E."/>
            <person name="Carrillo J."/>
            <person name="Kijimoto T."/>
            <person name="Eskalen A."/>
            <person name="O'Donnell K."/>
            <person name="Kasson M."/>
        </authorList>
    </citation>
    <scope>NUCLEOTIDE SEQUENCE [LARGE SCALE GENOMIC DNA]</scope>
    <source>
        <strain evidence="1">UCR3666</strain>
    </source>
</reference>
<accession>A0A3M2QUC4</accession>
<keyword evidence="2" id="KW-1185">Reference proteome</keyword>
<organism evidence="1 2">
    <name type="scientific">Fusarium kuroshium</name>
    <dbReference type="NCBI Taxonomy" id="2010991"/>
    <lineage>
        <taxon>Eukaryota</taxon>
        <taxon>Fungi</taxon>
        <taxon>Dikarya</taxon>
        <taxon>Ascomycota</taxon>
        <taxon>Pezizomycotina</taxon>
        <taxon>Sordariomycetes</taxon>
        <taxon>Hypocreomycetidae</taxon>
        <taxon>Hypocreales</taxon>
        <taxon>Nectriaceae</taxon>
        <taxon>Fusarium</taxon>
        <taxon>Fusarium solani species complex</taxon>
    </lineage>
</organism>
<evidence type="ECO:0000313" key="2">
    <source>
        <dbReference type="Proteomes" id="UP000277212"/>
    </source>
</evidence>
<dbReference type="EMBL" id="NKUJ01000895">
    <property type="protein sequence ID" value="RMI96598.1"/>
    <property type="molecule type" value="Genomic_DNA"/>
</dbReference>
<evidence type="ECO:0000313" key="1">
    <source>
        <dbReference type="EMBL" id="RMI96598.1"/>
    </source>
</evidence>
<protein>
    <submittedName>
        <fullName evidence="1">Uncharacterized protein</fullName>
    </submittedName>
</protein>
<name>A0A3M2QUC4_9HYPO</name>
<dbReference type="AlphaFoldDB" id="A0A3M2QUC4"/>
<comment type="caution">
    <text evidence="1">The sequence shown here is derived from an EMBL/GenBank/DDBJ whole genome shotgun (WGS) entry which is preliminary data.</text>
</comment>
<gene>
    <name evidence="1" type="ORF">CDV36_016309</name>
</gene>
<sequence length="68" mass="7678">MSNYKTQFAQSPPYPPRFALMSVVDTKMSAGSAVRSSKTPMTQSATNFCNSRWWPRKKTMNVTTESQP</sequence>
<proteinExistence type="predicted"/>